<dbReference type="Pfam" id="PF00083">
    <property type="entry name" value="Sugar_tr"/>
    <property type="match status" value="2"/>
</dbReference>
<keyword evidence="4 6" id="KW-0472">Membrane</keyword>
<dbReference type="OrthoDB" id="3724200at2759"/>
<dbReference type="GO" id="GO:0005351">
    <property type="term" value="F:carbohydrate:proton symporter activity"/>
    <property type="evidence" value="ECO:0007669"/>
    <property type="project" value="TreeGrafter"/>
</dbReference>
<proteinExistence type="predicted"/>
<sequence length="641" mass="71086">MRGALGSLFQGCFTLGVFTSHWVTYGASKMAPSTRQWRIPAGLQLLFSGLLSLSMLFTKESTRWLAKVGRHDDALKSLVWVRGGEYDYEIQAWRIILVITLQIGIQLTGNTSLAYFAPQFFAAIGAGDNAMFMSGFFDLCKVVACFAFLLFLVERIGRRWALLNGTVFMAILVLIVAVITATEPPTGKAGLTKPASAAICMIYTETMAYNIPWGPVPYEFASAVVEPLLSTLRVFFIKETKGRSLEEMELVFNPSGMQLNLEAARQTAYGTEEPTGNISHDNSGLKAYELYYVIDEILTKFQEGAALGYMRISALPVERLPRAKLANSYNFTRTQPHYLAPEIILALMCMWAYKTHARDTAFFSPQNTNARSAVGSIQQVQRATPRTFDSPRRAIKLCNTWRVELRLKILNRSKLTLTERQPDGAYKRTIIIEYVALADDDRIAHVGSMDAAAWFGSMRATREVNDYEQLPGYGWERSVSKRLQQRSDDGASPKPKQSNPFGPSASSTERRDPPKAHGPPFPVPFGQKPLPITEKEARSRSSNPLHLLGVFGRSAPSSSSMIPPKETTWRVPAPSGTAGGPPFMPFHQRDPCGTSQYLTITFQQAYSKHSLEELRVADYKPGRSSTAPRPDEQGGLMALSG</sequence>
<evidence type="ECO:0000256" key="5">
    <source>
        <dbReference type="SAM" id="MobiDB-lite"/>
    </source>
</evidence>
<feature type="region of interest" description="Disordered" evidence="5">
    <location>
        <begin position="481"/>
        <end position="529"/>
    </location>
</feature>
<dbReference type="Proteomes" id="UP000800036">
    <property type="component" value="Unassembled WGS sequence"/>
</dbReference>
<dbReference type="AlphaFoldDB" id="A0A6A5VBX8"/>
<feature type="region of interest" description="Disordered" evidence="5">
    <location>
        <begin position="618"/>
        <end position="641"/>
    </location>
</feature>
<evidence type="ECO:0000313" key="7">
    <source>
        <dbReference type="EMBL" id="KAF1974200.1"/>
    </source>
</evidence>
<evidence type="ECO:0000256" key="1">
    <source>
        <dbReference type="ARBA" id="ARBA00004141"/>
    </source>
</evidence>
<keyword evidence="2 6" id="KW-0812">Transmembrane</keyword>
<reference evidence="7" key="1">
    <citation type="journal article" date="2020" name="Stud. Mycol.">
        <title>101 Dothideomycetes genomes: a test case for predicting lifestyles and emergence of pathogens.</title>
        <authorList>
            <person name="Haridas S."/>
            <person name="Albert R."/>
            <person name="Binder M."/>
            <person name="Bloem J."/>
            <person name="Labutti K."/>
            <person name="Salamov A."/>
            <person name="Andreopoulos B."/>
            <person name="Baker S."/>
            <person name="Barry K."/>
            <person name="Bills G."/>
            <person name="Bluhm B."/>
            <person name="Cannon C."/>
            <person name="Castanera R."/>
            <person name="Culley D."/>
            <person name="Daum C."/>
            <person name="Ezra D."/>
            <person name="Gonzalez J."/>
            <person name="Henrissat B."/>
            <person name="Kuo A."/>
            <person name="Liang C."/>
            <person name="Lipzen A."/>
            <person name="Lutzoni F."/>
            <person name="Magnuson J."/>
            <person name="Mondo S."/>
            <person name="Nolan M."/>
            <person name="Ohm R."/>
            <person name="Pangilinan J."/>
            <person name="Park H.-J."/>
            <person name="Ramirez L."/>
            <person name="Alfaro M."/>
            <person name="Sun H."/>
            <person name="Tritt A."/>
            <person name="Yoshinaga Y."/>
            <person name="Zwiers L.-H."/>
            <person name="Turgeon B."/>
            <person name="Goodwin S."/>
            <person name="Spatafora J."/>
            <person name="Crous P."/>
            <person name="Grigoriev I."/>
        </authorList>
    </citation>
    <scope>NUCLEOTIDE SEQUENCE</scope>
    <source>
        <strain evidence="7">CBS 107.79</strain>
    </source>
</reference>
<protein>
    <recommendedName>
        <fullName evidence="9">Major facilitator superfamily (MFS) profile domain-containing protein</fullName>
    </recommendedName>
</protein>
<dbReference type="PANTHER" id="PTHR48022">
    <property type="entry name" value="PLASTIDIC GLUCOSE TRANSPORTER 4"/>
    <property type="match status" value="1"/>
</dbReference>
<keyword evidence="8" id="KW-1185">Reference proteome</keyword>
<dbReference type="SUPFAM" id="SSF103473">
    <property type="entry name" value="MFS general substrate transporter"/>
    <property type="match status" value="1"/>
</dbReference>
<evidence type="ECO:0008006" key="9">
    <source>
        <dbReference type="Google" id="ProtNLM"/>
    </source>
</evidence>
<evidence type="ECO:0000313" key="8">
    <source>
        <dbReference type="Proteomes" id="UP000800036"/>
    </source>
</evidence>
<dbReference type="InterPro" id="IPR036259">
    <property type="entry name" value="MFS_trans_sf"/>
</dbReference>
<feature type="transmembrane region" description="Helical" evidence="6">
    <location>
        <begin position="36"/>
        <end position="57"/>
    </location>
</feature>
<dbReference type="Gene3D" id="1.10.10.2360">
    <property type="match status" value="1"/>
</dbReference>
<accession>A0A6A5VBX8</accession>
<gene>
    <name evidence="7" type="ORF">BU23DRAFT_638387</name>
</gene>
<organism evidence="7 8">
    <name type="scientific">Bimuria novae-zelandiae CBS 107.79</name>
    <dbReference type="NCBI Taxonomy" id="1447943"/>
    <lineage>
        <taxon>Eukaryota</taxon>
        <taxon>Fungi</taxon>
        <taxon>Dikarya</taxon>
        <taxon>Ascomycota</taxon>
        <taxon>Pezizomycotina</taxon>
        <taxon>Dothideomycetes</taxon>
        <taxon>Pleosporomycetidae</taxon>
        <taxon>Pleosporales</taxon>
        <taxon>Massarineae</taxon>
        <taxon>Didymosphaeriaceae</taxon>
        <taxon>Bimuria</taxon>
    </lineage>
</organism>
<dbReference type="InterPro" id="IPR005828">
    <property type="entry name" value="MFS_sugar_transport-like"/>
</dbReference>
<feature type="transmembrane region" description="Helical" evidence="6">
    <location>
        <begin position="130"/>
        <end position="153"/>
    </location>
</feature>
<evidence type="ECO:0000256" key="6">
    <source>
        <dbReference type="SAM" id="Phobius"/>
    </source>
</evidence>
<dbReference type="Gene3D" id="1.20.1250.20">
    <property type="entry name" value="MFS general substrate transporter like domains"/>
    <property type="match status" value="2"/>
</dbReference>
<feature type="transmembrane region" description="Helical" evidence="6">
    <location>
        <begin position="95"/>
        <end position="118"/>
    </location>
</feature>
<dbReference type="InterPro" id="IPR050360">
    <property type="entry name" value="MFS_Sugar_Transporters"/>
</dbReference>
<evidence type="ECO:0000256" key="2">
    <source>
        <dbReference type="ARBA" id="ARBA00022692"/>
    </source>
</evidence>
<comment type="subcellular location">
    <subcellularLocation>
        <location evidence="1">Membrane</location>
        <topology evidence="1">Multi-pass membrane protein</topology>
    </subcellularLocation>
</comment>
<name>A0A6A5VBX8_9PLEO</name>
<feature type="transmembrane region" description="Helical" evidence="6">
    <location>
        <begin position="160"/>
        <end position="181"/>
    </location>
</feature>
<evidence type="ECO:0000256" key="3">
    <source>
        <dbReference type="ARBA" id="ARBA00022989"/>
    </source>
</evidence>
<keyword evidence="3 6" id="KW-1133">Transmembrane helix</keyword>
<dbReference type="EMBL" id="ML976676">
    <property type="protein sequence ID" value="KAF1974200.1"/>
    <property type="molecule type" value="Genomic_DNA"/>
</dbReference>
<feature type="compositionally biased region" description="Polar residues" evidence="5">
    <location>
        <begin position="495"/>
        <end position="507"/>
    </location>
</feature>
<evidence type="ECO:0000256" key="4">
    <source>
        <dbReference type="ARBA" id="ARBA00023136"/>
    </source>
</evidence>
<dbReference type="PANTHER" id="PTHR48022:SF4">
    <property type="entry name" value="MAJOR FACILITATOR SUPERFAMILY (MFS) PROFILE DOMAIN-CONTAINING PROTEIN-RELATED"/>
    <property type="match status" value="1"/>
</dbReference>
<dbReference type="GO" id="GO:0016020">
    <property type="term" value="C:membrane"/>
    <property type="evidence" value="ECO:0007669"/>
    <property type="project" value="UniProtKB-SubCell"/>
</dbReference>